<dbReference type="KEGG" id="scad:DN051_40085"/>
<evidence type="ECO:0000313" key="3">
    <source>
        <dbReference type="Proteomes" id="UP000249616"/>
    </source>
</evidence>
<dbReference type="AlphaFoldDB" id="A0A2Z4JAA7"/>
<accession>A0A2Z4JAA7</accession>
<organism evidence="2 3">
    <name type="scientific">Streptomyces cadmiisoli</name>
    <dbReference type="NCBI Taxonomy" id="2184053"/>
    <lineage>
        <taxon>Bacteria</taxon>
        <taxon>Bacillati</taxon>
        <taxon>Actinomycetota</taxon>
        <taxon>Actinomycetes</taxon>
        <taxon>Kitasatosporales</taxon>
        <taxon>Streptomycetaceae</taxon>
        <taxon>Streptomyces</taxon>
        <taxon>Streptomyces aurantiacus group</taxon>
    </lineage>
</organism>
<sequence length="181" mass="19319">MSDRDPPGATPTAPWTVGNLAAITPFRIAVHEQTVNPAAAAAGASHPPLAREANMIALLQARSGSAPIDADHIRRTCALALWEPALPNGEERAHLVGCLRGQTQLLMPEIQQLLPRMQGEHQRTAQHVIASANRALAIDIVTARQADALHNLATACRALLVLHEFPDPLRAPQTPAPARPD</sequence>
<dbReference type="EMBL" id="CP030073">
    <property type="protein sequence ID" value="AWW35394.1"/>
    <property type="molecule type" value="Genomic_DNA"/>
</dbReference>
<dbReference type="InterPro" id="IPR046300">
    <property type="entry name" value="DUF6415"/>
</dbReference>
<reference evidence="2 3" key="1">
    <citation type="journal article" date="2019" name="Int. J. Syst. Evol. Microbiol.">
        <title>Streptomyces cadmiisoli sp. nov., a novel actinomycete isolated from cadmium-contaminated soil.</title>
        <authorList>
            <person name="Li K."/>
            <person name="Tang X."/>
            <person name="Zhao J."/>
            <person name="Guo Y."/>
            <person name="Tang Y."/>
            <person name="Gao J."/>
        </authorList>
    </citation>
    <scope>NUCLEOTIDE SEQUENCE [LARGE SCALE GENOMIC DNA]</scope>
    <source>
        <strain evidence="2 3">ZFG47</strain>
    </source>
</reference>
<evidence type="ECO:0000313" key="2">
    <source>
        <dbReference type="EMBL" id="AWW42045.1"/>
    </source>
</evidence>
<keyword evidence="3" id="KW-1185">Reference proteome</keyword>
<dbReference type="Pfam" id="PF19979">
    <property type="entry name" value="DUF6415"/>
    <property type="match status" value="1"/>
</dbReference>
<protein>
    <submittedName>
        <fullName evidence="2">Uncharacterized protein</fullName>
    </submittedName>
</protein>
<evidence type="ECO:0000313" key="1">
    <source>
        <dbReference type="EMBL" id="AWW35394.1"/>
    </source>
</evidence>
<dbReference type="RefSeq" id="WP_112437588.1">
    <property type="nucleotide sequence ID" value="NZ_CP030073.1"/>
</dbReference>
<dbReference type="EMBL" id="CP030073">
    <property type="protein sequence ID" value="AWW42045.1"/>
    <property type="molecule type" value="Genomic_DNA"/>
</dbReference>
<proteinExistence type="predicted"/>
<name>A0A2Z4JAA7_9ACTN</name>
<dbReference type="KEGG" id="scad:DN051_00725"/>
<gene>
    <name evidence="1" type="ORF">DN051_00725</name>
    <name evidence="2" type="ORF">DN051_40085</name>
</gene>
<dbReference type="Proteomes" id="UP000249616">
    <property type="component" value="Chromosome"/>
</dbReference>